<dbReference type="OrthoDB" id="9796786at2"/>
<evidence type="ECO:0000259" key="2">
    <source>
        <dbReference type="PROSITE" id="PS50943"/>
    </source>
</evidence>
<dbReference type="Pfam" id="PF01381">
    <property type="entry name" value="HTH_3"/>
    <property type="match status" value="1"/>
</dbReference>
<reference evidence="4" key="1">
    <citation type="submission" date="2016-04" db="EMBL/GenBank/DDBJ databases">
        <authorList>
            <person name="Chen L."/>
            <person name="Zhuang W."/>
            <person name="Wang G."/>
        </authorList>
    </citation>
    <scope>NUCLEOTIDE SEQUENCE [LARGE SCALE GENOMIC DNA]</scope>
    <source>
        <strain evidence="4">17621</strain>
    </source>
</reference>
<dbReference type="InterPro" id="IPR010982">
    <property type="entry name" value="Lambda_DNA-bd_dom_sf"/>
</dbReference>
<evidence type="ECO:0000256" key="1">
    <source>
        <dbReference type="ARBA" id="ARBA00023125"/>
    </source>
</evidence>
<evidence type="ECO:0000313" key="4">
    <source>
        <dbReference type="Proteomes" id="UP000192610"/>
    </source>
</evidence>
<proteinExistence type="predicted"/>
<comment type="caution">
    <text evidence="3">The sequence shown here is derived from an EMBL/GenBank/DDBJ whole genome shotgun (WGS) entry which is preliminary data.</text>
</comment>
<dbReference type="NCBIfam" id="TIGR02607">
    <property type="entry name" value="antidote_HigA"/>
    <property type="match status" value="1"/>
</dbReference>
<organism evidence="3 4">
    <name type="scientific">Niastella yeongjuensis</name>
    <dbReference type="NCBI Taxonomy" id="354355"/>
    <lineage>
        <taxon>Bacteria</taxon>
        <taxon>Pseudomonadati</taxon>
        <taxon>Bacteroidota</taxon>
        <taxon>Chitinophagia</taxon>
        <taxon>Chitinophagales</taxon>
        <taxon>Chitinophagaceae</taxon>
        <taxon>Niastella</taxon>
    </lineage>
</organism>
<sequence>MSIKLSNLTPSIAIHPGELLKDELDSRGIKQKEFSELIGVQATQLNEIINGKRGINAEMALLFGKALNMDVSIWINLQNNYELDLARINEKVQKRLMAIEQWLQIQQRIPEKYLKKKGYLKGNPIHDIDTIKTIYNLNNIDQLLDLDKEASFYKLRKSSTVSIDSTNLIAWTKLVNYEASKLKVEKFNKQ</sequence>
<dbReference type="RefSeq" id="WP_081202138.1">
    <property type="nucleotide sequence ID" value="NZ_LVXG01000026.1"/>
</dbReference>
<dbReference type="InterPro" id="IPR013430">
    <property type="entry name" value="Toxin_antidote_HigA"/>
</dbReference>
<dbReference type="InterPro" id="IPR001387">
    <property type="entry name" value="Cro/C1-type_HTH"/>
</dbReference>
<dbReference type="Gene3D" id="1.10.260.40">
    <property type="entry name" value="lambda repressor-like DNA-binding domains"/>
    <property type="match status" value="1"/>
</dbReference>
<dbReference type="PANTHER" id="PTHR36924">
    <property type="entry name" value="ANTITOXIN HIGA-1"/>
    <property type="match status" value="1"/>
</dbReference>
<dbReference type="PANTHER" id="PTHR36924:SF1">
    <property type="entry name" value="ANTITOXIN HIGA-1"/>
    <property type="match status" value="1"/>
</dbReference>
<accession>A0A1V9EIR3</accession>
<gene>
    <name evidence="3" type="ORF">A4H97_31905</name>
</gene>
<dbReference type="SMART" id="SM00530">
    <property type="entry name" value="HTH_XRE"/>
    <property type="match status" value="1"/>
</dbReference>
<evidence type="ECO:0000313" key="3">
    <source>
        <dbReference type="EMBL" id="OQP46027.1"/>
    </source>
</evidence>
<dbReference type="CDD" id="cd00093">
    <property type="entry name" value="HTH_XRE"/>
    <property type="match status" value="1"/>
</dbReference>
<name>A0A1V9EIR3_9BACT</name>
<protein>
    <submittedName>
        <fullName evidence="3">Addiction module antidote protein, HigA family</fullName>
    </submittedName>
</protein>
<keyword evidence="4" id="KW-1185">Reference proteome</keyword>
<keyword evidence="1" id="KW-0238">DNA-binding</keyword>
<dbReference type="PROSITE" id="PS50943">
    <property type="entry name" value="HTH_CROC1"/>
    <property type="match status" value="1"/>
</dbReference>
<feature type="domain" description="HTH cro/C1-type" evidence="2">
    <location>
        <begin position="20"/>
        <end position="74"/>
    </location>
</feature>
<dbReference type="GO" id="GO:0003677">
    <property type="term" value="F:DNA binding"/>
    <property type="evidence" value="ECO:0007669"/>
    <property type="project" value="UniProtKB-KW"/>
</dbReference>
<dbReference type="AlphaFoldDB" id="A0A1V9EIR3"/>
<dbReference type="STRING" id="354355.SAMN05660816_04661"/>
<feature type="non-terminal residue" evidence="3">
    <location>
        <position position="190"/>
    </location>
</feature>
<dbReference type="EMBL" id="LVXG01000026">
    <property type="protein sequence ID" value="OQP46027.1"/>
    <property type="molecule type" value="Genomic_DNA"/>
</dbReference>
<dbReference type="Proteomes" id="UP000192610">
    <property type="component" value="Unassembled WGS sequence"/>
</dbReference>
<dbReference type="SUPFAM" id="SSF47413">
    <property type="entry name" value="lambda repressor-like DNA-binding domains"/>
    <property type="match status" value="1"/>
</dbReference>